<protein>
    <recommendedName>
        <fullName evidence="3">N-acetylmuramoyl-L-alanine amidase</fullName>
    </recommendedName>
</protein>
<evidence type="ECO:0000313" key="1">
    <source>
        <dbReference type="EMBL" id="TDY45049.1"/>
    </source>
</evidence>
<name>A0A4R8LMM7_9BURK</name>
<proteinExistence type="predicted"/>
<dbReference type="Proteomes" id="UP000295509">
    <property type="component" value="Unassembled WGS sequence"/>
</dbReference>
<dbReference type="EMBL" id="SORE01000015">
    <property type="protein sequence ID" value="TDY45049.1"/>
    <property type="molecule type" value="Genomic_DNA"/>
</dbReference>
<gene>
    <name evidence="1" type="ORF">BX592_11515</name>
</gene>
<dbReference type="SUPFAM" id="SSF55846">
    <property type="entry name" value="N-acetylmuramoyl-L-alanine amidase-like"/>
    <property type="match status" value="1"/>
</dbReference>
<reference evidence="1 2" key="1">
    <citation type="submission" date="2019-03" db="EMBL/GenBank/DDBJ databases">
        <title>Genomic Encyclopedia of Type Strains, Phase III (KMG-III): the genomes of soil and plant-associated and newly described type strains.</title>
        <authorList>
            <person name="Whitman W."/>
        </authorList>
    </citation>
    <scope>NUCLEOTIDE SEQUENCE [LARGE SCALE GENOMIC DNA]</scope>
    <source>
        <strain evidence="1 2">LMG 29544</strain>
    </source>
</reference>
<accession>A0A4R8LMM7</accession>
<sequence>MNRVIGVVLLENLTDVAEGNDGVAKVRKFFNSLGLNRQSAVPEAQKRAIEIFIRILQDFFYINTLGGHREFPGQLDEGKICPGNVGMKLVKDLRKSTGLSAP</sequence>
<dbReference type="Gene3D" id="3.40.80.10">
    <property type="entry name" value="Peptidoglycan recognition protein-like"/>
    <property type="match status" value="1"/>
</dbReference>
<keyword evidence="2" id="KW-1185">Reference proteome</keyword>
<organism evidence="1 2">
    <name type="scientific">Paraburkholderia rhizosphaerae</name>
    <dbReference type="NCBI Taxonomy" id="480658"/>
    <lineage>
        <taxon>Bacteria</taxon>
        <taxon>Pseudomonadati</taxon>
        <taxon>Pseudomonadota</taxon>
        <taxon>Betaproteobacteria</taxon>
        <taxon>Burkholderiales</taxon>
        <taxon>Burkholderiaceae</taxon>
        <taxon>Paraburkholderia</taxon>
    </lineage>
</organism>
<evidence type="ECO:0000313" key="2">
    <source>
        <dbReference type="Proteomes" id="UP000295509"/>
    </source>
</evidence>
<evidence type="ECO:0008006" key="3">
    <source>
        <dbReference type="Google" id="ProtNLM"/>
    </source>
</evidence>
<dbReference type="GO" id="GO:0008745">
    <property type="term" value="F:N-acetylmuramoyl-L-alanine amidase activity"/>
    <property type="evidence" value="ECO:0007669"/>
    <property type="project" value="InterPro"/>
</dbReference>
<dbReference type="InterPro" id="IPR036505">
    <property type="entry name" value="Amidase/PGRP_sf"/>
</dbReference>
<dbReference type="AlphaFoldDB" id="A0A4R8LMM7"/>
<comment type="caution">
    <text evidence="1">The sequence shown here is derived from an EMBL/GenBank/DDBJ whole genome shotgun (WGS) entry which is preliminary data.</text>
</comment>
<dbReference type="GO" id="GO:0009253">
    <property type="term" value="P:peptidoglycan catabolic process"/>
    <property type="evidence" value="ECO:0007669"/>
    <property type="project" value="InterPro"/>
</dbReference>